<accession>A0A3P7PMY9</accession>
<evidence type="ECO:0000256" key="1">
    <source>
        <dbReference type="SAM" id="MobiDB-lite"/>
    </source>
</evidence>
<protein>
    <submittedName>
        <fullName evidence="2">Uncharacterized protein</fullName>
    </submittedName>
</protein>
<gene>
    <name evidence="2" type="ORF">DILT_LOCUS19313</name>
</gene>
<dbReference type="Proteomes" id="UP000281553">
    <property type="component" value="Unassembled WGS sequence"/>
</dbReference>
<evidence type="ECO:0000313" key="3">
    <source>
        <dbReference type="Proteomes" id="UP000281553"/>
    </source>
</evidence>
<sequence>MSILKPAEDDNDDNDDDDDDDDDENGDGDGENDADNVLVSKVEKTRPVVVYVFLKQARIWPCYSPQVCTIT</sequence>
<feature type="region of interest" description="Disordered" evidence="1">
    <location>
        <begin position="1"/>
        <end position="39"/>
    </location>
</feature>
<dbReference type="AlphaFoldDB" id="A0A3P7PMY9"/>
<proteinExistence type="predicted"/>
<dbReference type="EMBL" id="UYRU01111048">
    <property type="protein sequence ID" value="VDN44331.1"/>
    <property type="molecule type" value="Genomic_DNA"/>
</dbReference>
<name>A0A3P7PMY9_DIBLA</name>
<feature type="compositionally biased region" description="Acidic residues" evidence="1">
    <location>
        <begin position="9"/>
        <end position="34"/>
    </location>
</feature>
<evidence type="ECO:0000313" key="2">
    <source>
        <dbReference type="EMBL" id="VDN44331.1"/>
    </source>
</evidence>
<reference evidence="2 3" key="1">
    <citation type="submission" date="2018-11" db="EMBL/GenBank/DDBJ databases">
        <authorList>
            <consortium name="Pathogen Informatics"/>
        </authorList>
    </citation>
    <scope>NUCLEOTIDE SEQUENCE [LARGE SCALE GENOMIC DNA]</scope>
</reference>
<keyword evidence="3" id="KW-1185">Reference proteome</keyword>
<organism evidence="2 3">
    <name type="scientific">Dibothriocephalus latus</name>
    <name type="common">Fish tapeworm</name>
    <name type="synonym">Diphyllobothrium latum</name>
    <dbReference type="NCBI Taxonomy" id="60516"/>
    <lineage>
        <taxon>Eukaryota</taxon>
        <taxon>Metazoa</taxon>
        <taxon>Spiralia</taxon>
        <taxon>Lophotrochozoa</taxon>
        <taxon>Platyhelminthes</taxon>
        <taxon>Cestoda</taxon>
        <taxon>Eucestoda</taxon>
        <taxon>Diphyllobothriidea</taxon>
        <taxon>Diphyllobothriidae</taxon>
        <taxon>Dibothriocephalus</taxon>
    </lineage>
</organism>